<gene>
    <name evidence="2" type="ORF">AA314_03855</name>
    <name evidence="3" type="ORF">ATI61_108381</name>
</gene>
<dbReference type="EMBL" id="QUMU01000008">
    <property type="protein sequence ID" value="REG28839.1"/>
    <property type="molecule type" value="Genomic_DNA"/>
</dbReference>
<organism evidence="2 4">
    <name type="scientific">Archangium gephyra</name>
    <dbReference type="NCBI Taxonomy" id="48"/>
    <lineage>
        <taxon>Bacteria</taxon>
        <taxon>Pseudomonadati</taxon>
        <taxon>Myxococcota</taxon>
        <taxon>Myxococcia</taxon>
        <taxon>Myxococcales</taxon>
        <taxon>Cystobacterineae</taxon>
        <taxon>Archangiaceae</taxon>
        <taxon>Archangium</taxon>
    </lineage>
</organism>
<sequence>MADTPFITHLLAVIRQDNPTYERFTRSDLHRLVAHLRNAGTLNAAATATEMNRVSNDKWRKYMRTRRFLLDNIPGLNALLTPLPHLRNFRTAELSGNGTGIKHVLVWESSTGRLSDLTHIQTREMVTWMAPAPEVRPYLERGYQQGGNHTGLGEGTTGNQGRAEDNHLIQGPFIGAIASMPDNTTLTFSMTQTYQYRADGVNWVNIPGAGTWTIVRTVTRRGNALELTITKSNGHGQTATATRTV</sequence>
<keyword evidence="5" id="KW-1185">Reference proteome</keyword>
<proteinExistence type="predicted"/>
<evidence type="ECO:0000313" key="3">
    <source>
        <dbReference type="EMBL" id="REG28839.1"/>
    </source>
</evidence>
<dbReference type="KEGG" id="age:AA314_03855"/>
<protein>
    <submittedName>
        <fullName evidence="2">Uncharacterized protein</fullName>
    </submittedName>
</protein>
<dbReference type="Proteomes" id="UP000256345">
    <property type="component" value="Unassembled WGS sequence"/>
</dbReference>
<accession>A0AAC8Q7M0</accession>
<dbReference type="EMBL" id="CP011509">
    <property type="protein sequence ID" value="AKJ02229.1"/>
    <property type="molecule type" value="Genomic_DNA"/>
</dbReference>
<name>A0AAC8Q7M0_9BACT</name>
<dbReference type="Proteomes" id="UP000035579">
    <property type="component" value="Chromosome"/>
</dbReference>
<evidence type="ECO:0000256" key="1">
    <source>
        <dbReference type="SAM" id="MobiDB-lite"/>
    </source>
</evidence>
<reference evidence="2 4" key="1">
    <citation type="submission" date="2015-05" db="EMBL/GenBank/DDBJ databases">
        <title>Genome assembly of Archangium gephyra DSM 2261.</title>
        <authorList>
            <person name="Sharma G."/>
            <person name="Subramanian S."/>
        </authorList>
    </citation>
    <scope>NUCLEOTIDE SEQUENCE [LARGE SCALE GENOMIC DNA]</scope>
    <source>
        <strain evidence="2 4">DSM 2261</strain>
    </source>
</reference>
<evidence type="ECO:0000313" key="2">
    <source>
        <dbReference type="EMBL" id="AKJ02229.1"/>
    </source>
</evidence>
<feature type="compositionally biased region" description="Gly residues" evidence="1">
    <location>
        <begin position="144"/>
        <end position="158"/>
    </location>
</feature>
<dbReference type="RefSeq" id="WP_047856604.1">
    <property type="nucleotide sequence ID" value="NZ_CP011509.1"/>
</dbReference>
<feature type="region of interest" description="Disordered" evidence="1">
    <location>
        <begin position="143"/>
        <end position="165"/>
    </location>
</feature>
<reference evidence="3 5" key="2">
    <citation type="submission" date="2018-08" db="EMBL/GenBank/DDBJ databases">
        <title>Genomic Encyclopedia of Archaeal and Bacterial Type Strains, Phase II (KMG-II): from individual species to whole genera.</title>
        <authorList>
            <person name="Goeker M."/>
        </authorList>
    </citation>
    <scope>NUCLEOTIDE SEQUENCE [LARGE SCALE GENOMIC DNA]</scope>
    <source>
        <strain evidence="3 5">DSM 2261</strain>
    </source>
</reference>
<evidence type="ECO:0000313" key="5">
    <source>
        <dbReference type="Proteomes" id="UP000256345"/>
    </source>
</evidence>
<evidence type="ECO:0000313" key="4">
    <source>
        <dbReference type="Proteomes" id="UP000035579"/>
    </source>
</evidence>
<dbReference type="AlphaFoldDB" id="A0AAC8Q7M0"/>